<reference evidence="2" key="1">
    <citation type="submission" date="2023-10" db="EMBL/GenBank/DDBJ databases">
        <authorList>
            <person name="Chen Y."/>
            <person name="Shah S."/>
            <person name="Dougan E. K."/>
            <person name="Thang M."/>
            <person name="Chan C."/>
        </authorList>
    </citation>
    <scope>NUCLEOTIDE SEQUENCE [LARGE SCALE GENOMIC DNA]</scope>
</reference>
<comment type="caution">
    <text evidence="2">The sequence shown here is derived from an EMBL/GenBank/DDBJ whole genome shotgun (WGS) entry which is preliminary data.</text>
</comment>
<organism evidence="2 3">
    <name type="scientific">Prorocentrum cordatum</name>
    <dbReference type="NCBI Taxonomy" id="2364126"/>
    <lineage>
        <taxon>Eukaryota</taxon>
        <taxon>Sar</taxon>
        <taxon>Alveolata</taxon>
        <taxon>Dinophyceae</taxon>
        <taxon>Prorocentrales</taxon>
        <taxon>Prorocentraceae</taxon>
        <taxon>Prorocentrum</taxon>
    </lineage>
</organism>
<accession>A0ABN9UR59</accession>
<evidence type="ECO:0000313" key="3">
    <source>
        <dbReference type="Proteomes" id="UP001189429"/>
    </source>
</evidence>
<dbReference type="EMBL" id="CAUYUJ010016105">
    <property type="protein sequence ID" value="CAK0861887.1"/>
    <property type="molecule type" value="Genomic_DNA"/>
</dbReference>
<evidence type="ECO:0000313" key="2">
    <source>
        <dbReference type="EMBL" id="CAK0861887.1"/>
    </source>
</evidence>
<dbReference type="Proteomes" id="UP001189429">
    <property type="component" value="Unassembled WGS sequence"/>
</dbReference>
<sequence>MPSLRASELGGAHGGRRGPRGRLLGHSSRHPVGDRRGAPLLGGGPGRADPARQGLRRGEADVGGVRRRQVGDLRDAVGDDGIVVWDGDLYGRQSFTRVLDKLFCSVEVTALAFYGRPGQKDFEESWRSRLPGHRGSMHLALLDGLGWPDVLPEQPLPEERWDDIVFRLGREALRATGAARVFSIGGGSCAVREARAAEDRALEPWKGLPGAPRRQPRRLRGAGRVGPRVGARARGALGARRGARALGMCRSKPETGSRYPHLGGVHRPRKPRPRRRGSGTVKRCSEEEPLGAPREENKRRRPPRPGIWRLAEVETGLSACSASRGSSCGLGAVN</sequence>
<name>A0ABN9UR59_9DINO</name>
<protein>
    <submittedName>
        <fullName evidence="2">Uncharacterized protein</fullName>
    </submittedName>
</protein>
<evidence type="ECO:0000256" key="1">
    <source>
        <dbReference type="SAM" id="MobiDB-lite"/>
    </source>
</evidence>
<feature type="compositionally biased region" description="Basic residues" evidence="1">
    <location>
        <begin position="264"/>
        <end position="277"/>
    </location>
</feature>
<gene>
    <name evidence="2" type="ORF">PCOR1329_LOCUS50439</name>
</gene>
<keyword evidence="3" id="KW-1185">Reference proteome</keyword>
<feature type="region of interest" description="Disordered" evidence="1">
    <location>
        <begin position="1"/>
        <end position="63"/>
    </location>
</feature>
<proteinExistence type="predicted"/>
<feature type="region of interest" description="Disordered" evidence="1">
    <location>
        <begin position="250"/>
        <end position="306"/>
    </location>
</feature>
<feature type="region of interest" description="Disordered" evidence="1">
    <location>
        <begin position="205"/>
        <end position="227"/>
    </location>
</feature>